<dbReference type="GO" id="GO:0005634">
    <property type="term" value="C:nucleus"/>
    <property type="evidence" value="ECO:0007669"/>
    <property type="project" value="UniProtKB-UniRule"/>
</dbReference>
<accession>A0A8K0XKH5</accession>
<dbReference type="SMART" id="SM00398">
    <property type="entry name" value="HMG"/>
    <property type="match status" value="1"/>
</dbReference>
<keyword evidence="1 3" id="KW-0238">DNA-binding</keyword>
<evidence type="ECO:0000256" key="4">
    <source>
        <dbReference type="SAM" id="MobiDB-lite"/>
    </source>
</evidence>
<dbReference type="OrthoDB" id="6247875at2759"/>
<dbReference type="PANTHER" id="PTHR45789:SF2">
    <property type="entry name" value="FI18025P1"/>
    <property type="match status" value="1"/>
</dbReference>
<organism evidence="6 7">
    <name type="scientific">Cristinia sonorae</name>
    <dbReference type="NCBI Taxonomy" id="1940300"/>
    <lineage>
        <taxon>Eukaryota</taxon>
        <taxon>Fungi</taxon>
        <taxon>Dikarya</taxon>
        <taxon>Basidiomycota</taxon>
        <taxon>Agaricomycotina</taxon>
        <taxon>Agaricomycetes</taxon>
        <taxon>Agaricomycetidae</taxon>
        <taxon>Agaricales</taxon>
        <taxon>Pleurotineae</taxon>
        <taxon>Stephanosporaceae</taxon>
        <taxon>Cristinia</taxon>
    </lineage>
</organism>
<evidence type="ECO:0000259" key="5">
    <source>
        <dbReference type="PROSITE" id="PS50118"/>
    </source>
</evidence>
<keyword evidence="7" id="KW-1185">Reference proteome</keyword>
<feature type="region of interest" description="Disordered" evidence="4">
    <location>
        <begin position="44"/>
        <end position="102"/>
    </location>
</feature>
<keyword evidence="2 3" id="KW-0539">Nucleus</keyword>
<dbReference type="Proteomes" id="UP000813824">
    <property type="component" value="Unassembled WGS sequence"/>
</dbReference>
<evidence type="ECO:0000313" key="6">
    <source>
        <dbReference type="EMBL" id="KAH8082806.1"/>
    </source>
</evidence>
<dbReference type="GO" id="GO:0000978">
    <property type="term" value="F:RNA polymerase II cis-regulatory region sequence-specific DNA binding"/>
    <property type="evidence" value="ECO:0007669"/>
    <property type="project" value="TreeGrafter"/>
</dbReference>
<dbReference type="SUPFAM" id="SSF47095">
    <property type="entry name" value="HMG-box"/>
    <property type="match status" value="1"/>
</dbReference>
<comment type="caution">
    <text evidence="6">The sequence shown here is derived from an EMBL/GenBank/DDBJ whole genome shotgun (WGS) entry which is preliminary data.</text>
</comment>
<dbReference type="PANTHER" id="PTHR45789">
    <property type="entry name" value="FI18025P1"/>
    <property type="match status" value="1"/>
</dbReference>
<evidence type="ECO:0000256" key="3">
    <source>
        <dbReference type="PROSITE-ProRule" id="PRU00267"/>
    </source>
</evidence>
<reference evidence="6" key="1">
    <citation type="journal article" date="2021" name="New Phytol.">
        <title>Evolutionary innovations through gain and loss of genes in the ectomycorrhizal Boletales.</title>
        <authorList>
            <person name="Wu G."/>
            <person name="Miyauchi S."/>
            <person name="Morin E."/>
            <person name="Kuo A."/>
            <person name="Drula E."/>
            <person name="Varga T."/>
            <person name="Kohler A."/>
            <person name="Feng B."/>
            <person name="Cao Y."/>
            <person name="Lipzen A."/>
            <person name="Daum C."/>
            <person name="Hundley H."/>
            <person name="Pangilinan J."/>
            <person name="Johnson J."/>
            <person name="Barry K."/>
            <person name="LaButti K."/>
            <person name="Ng V."/>
            <person name="Ahrendt S."/>
            <person name="Min B."/>
            <person name="Choi I.G."/>
            <person name="Park H."/>
            <person name="Plett J.M."/>
            <person name="Magnuson J."/>
            <person name="Spatafora J.W."/>
            <person name="Nagy L.G."/>
            <person name="Henrissat B."/>
            <person name="Grigoriev I.V."/>
            <person name="Yang Z.L."/>
            <person name="Xu J."/>
            <person name="Martin F.M."/>
        </authorList>
    </citation>
    <scope>NUCLEOTIDE SEQUENCE</scope>
    <source>
        <strain evidence="6">KKN 215</strain>
    </source>
</reference>
<dbReference type="Gene3D" id="1.10.30.10">
    <property type="entry name" value="High mobility group box domain"/>
    <property type="match status" value="1"/>
</dbReference>
<feature type="compositionally biased region" description="Low complexity" evidence="4">
    <location>
        <begin position="453"/>
        <end position="468"/>
    </location>
</feature>
<feature type="DNA-binding region" description="HMG box" evidence="3">
    <location>
        <begin position="100"/>
        <end position="187"/>
    </location>
</feature>
<dbReference type="EMBL" id="JAEVFJ010000049">
    <property type="protein sequence ID" value="KAH8082806.1"/>
    <property type="molecule type" value="Genomic_DNA"/>
</dbReference>
<dbReference type="GO" id="GO:0000981">
    <property type="term" value="F:DNA-binding transcription factor activity, RNA polymerase II-specific"/>
    <property type="evidence" value="ECO:0007669"/>
    <property type="project" value="TreeGrafter"/>
</dbReference>
<proteinExistence type="predicted"/>
<gene>
    <name evidence="6" type="ORF">BXZ70DRAFT_585377</name>
</gene>
<protein>
    <recommendedName>
        <fullName evidence="5">HMG box domain-containing protein</fullName>
    </recommendedName>
</protein>
<evidence type="ECO:0000313" key="7">
    <source>
        <dbReference type="Proteomes" id="UP000813824"/>
    </source>
</evidence>
<dbReference type="InterPro" id="IPR051356">
    <property type="entry name" value="SOX/SOX-like_TF"/>
</dbReference>
<dbReference type="InterPro" id="IPR009071">
    <property type="entry name" value="HMG_box_dom"/>
</dbReference>
<sequence>MPATTRLSAFRRRSSIINGLIPVKAGNYGIVTSPRPSPKAVVFAPNVTPGTFTEPEPSIDEDTQLPPSPSDALFPPSLNPDNTQSRRRVPPGKRRSQGYIPRPPNAFMLFRADFVRQKHVPGSIETNHGSLSKIIGESPSFCLSTCFDSKDVTGNCWRALPLEEKKTWENLAKQAKAKHQKLYPDYRFRPVHNKAKKLAREAAKAKTMGIQDEQRCEDVAAMLLEGKKGDELAAAVRDYDQSRAMTESPLMHAPIPTHAQAFDPLFSHHPPSYQFARRPSSVPLPGISLPSLPFYLPNQHMMQQSASRPESPISHYARSRLLGSRRPSSAAPIMNRSWEMTTDYFPTQLQPDHEPLPEVSDGIFNNPSFLGPNGFTWGAAPEQVHDQSSLGFGGAVQQPDLALSISPLDVATNDGLASASTAMSSAYPFLTPNGTDTYPFNMNEFLPPLEHQGSSGPSSAFSGSPAPSDTSLPVNLHAPKPHHPVAYESWEQQQQQQQAMNGMHGDFTGMVDGTVAHHLEFDPSYAMGGSATYHCGPDGTVDPYHSYHDDMTIDGVAY</sequence>
<dbReference type="CDD" id="cd01389">
    <property type="entry name" value="HMG-box_ROX1-like"/>
    <property type="match status" value="1"/>
</dbReference>
<name>A0A8K0XKH5_9AGAR</name>
<evidence type="ECO:0000256" key="1">
    <source>
        <dbReference type="ARBA" id="ARBA00023125"/>
    </source>
</evidence>
<evidence type="ECO:0000256" key="2">
    <source>
        <dbReference type="ARBA" id="ARBA00023242"/>
    </source>
</evidence>
<feature type="region of interest" description="Disordered" evidence="4">
    <location>
        <begin position="443"/>
        <end position="482"/>
    </location>
</feature>
<dbReference type="InterPro" id="IPR036910">
    <property type="entry name" value="HMG_box_dom_sf"/>
</dbReference>
<dbReference type="AlphaFoldDB" id="A0A8K0XKH5"/>
<dbReference type="PROSITE" id="PS50118">
    <property type="entry name" value="HMG_BOX_2"/>
    <property type="match status" value="1"/>
</dbReference>
<feature type="compositionally biased region" description="Basic residues" evidence="4">
    <location>
        <begin position="85"/>
        <end position="96"/>
    </location>
</feature>
<feature type="domain" description="HMG box" evidence="5">
    <location>
        <begin position="100"/>
        <end position="187"/>
    </location>
</feature>
<dbReference type="Pfam" id="PF00505">
    <property type="entry name" value="HMG_box"/>
    <property type="match status" value="1"/>
</dbReference>